<feature type="domain" description="C2H2-type" evidence="10">
    <location>
        <begin position="75"/>
        <end position="102"/>
    </location>
</feature>
<feature type="domain" description="C2H2-type" evidence="10">
    <location>
        <begin position="18"/>
        <end position="45"/>
    </location>
</feature>
<dbReference type="GO" id="GO:0000978">
    <property type="term" value="F:RNA polymerase II cis-regulatory region sequence-specific DNA binding"/>
    <property type="evidence" value="ECO:0007669"/>
    <property type="project" value="TreeGrafter"/>
</dbReference>
<gene>
    <name evidence="11" type="ORF">GCK32_012266</name>
</gene>
<evidence type="ECO:0000256" key="4">
    <source>
        <dbReference type="ARBA" id="ARBA00022771"/>
    </source>
</evidence>
<evidence type="ECO:0000256" key="9">
    <source>
        <dbReference type="SAM" id="MobiDB-lite"/>
    </source>
</evidence>
<evidence type="ECO:0000256" key="2">
    <source>
        <dbReference type="ARBA" id="ARBA00022723"/>
    </source>
</evidence>
<evidence type="ECO:0000256" key="5">
    <source>
        <dbReference type="ARBA" id="ARBA00022833"/>
    </source>
</evidence>
<dbReference type="PANTHER" id="PTHR24404:SF114">
    <property type="entry name" value="KLUMPFUSS, ISOFORM B-RELATED"/>
    <property type="match status" value="1"/>
</dbReference>
<dbReference type="PANTHER" id="PTHR24404">
    <property type="entry name" value="ZINC FINGER PROTEIN"/>
    <property type="match status" value="1"/>
</dbReference>
<dbReference type="SMART" id="SM00355">
    <property type="entry name" value="ZnF_C2H2"/>
    <property type="match status" value="6"/>
</dbReference>
<evidence type="ECO:0000256" key="1">
    <source>
        <dbReference type="ARBA" id="ARBA00004123"/>
    </source>
</evidence>
<keyword evidence="5" id="KW-0862">Zinc</keyword>
<dbReference type="FunFam" id="3.30.160.60:FF:001818">
    <property type="entry name" value="GDNF-inducible zinc finger protein 1 isoform X1"/>
    <property type="match status" value="1"/>
</dbReference>
<dbReference type="FunFam" id="3.30.160.60:FF:000557">
    <property type="entry name" value="zinc finger and SCAN domain-containing protein 29"/>
    <property type="match status" value="1"/>
</dbReference>
<feature type="region of interest" description="Disordered" evidence="9">
    <location>
        <begin position="150"/>
        <end position="178"/>
    </location>
</feature>
<sequence>MESPAKKPKVVVRDSKPHKCQSCDAEFSKPSDLVRHIRVHTGERPYVCDICQRAFRVQSSLYAHVRTHTRTQADFPCTVCGSEFFSKSSLVLHMRIHNGERPLKCRRCDETFRTSSERKQHEITWHGAPGSHVCKSSPCSYCNASKRRRAREQKRAEQGAQMKSGLGSTAPLTGPPVSKTLLPVKQLTTVPIDGSDFQLKQFIETAAQFSSLPANPIKLSAGSAFGTLAKGATVQPSEVEFFITARRISHNEYTVTFSKSKPKSIRSKVDTTVCLTASLLLDSASKNSTILLTLSDSQILSISCAGAVKALQSCDSVVMRARPADPACPSIVELTAPPEAVEFVRRCDICEVDLHTKEASDAHFLSEDHETAQLTLPLPTAVHDAIDHLMLPTAAAPLQRKDERTDFTCKLCGRKFLDMEPLVAHIRLEHERDHPQGITRPAARTAPIH</sequence>
<dbReference type="FunFam" id="3.30.160.60:FF:000065">
    <property type="entry name" value="B-cell CLL/lymphoma 6, member B"/>
    <property type="match status" value="1"/>
</dbReference>
<keyword evidence="3" id="KW-0677">Repeat</keyword>
<feature type="domain" description="C2H2-type" evidence="10">
    <location>
        <begin position="407"/>
        <end position="435"/>
    </location>
</feature>
<evidence type="ECO:0000313" key="12">
    <source>
        <dbReference type="Proteomes" id="UP001331761"/>
    </source>
</evidence>
<keyword evidence="4 8" id="KW-0863">Zinc-finger</keyword>
<evidence type="ECO:0000256" key="3">
    <source>
        <dbReference type="ARBA" id="ARBA00022737"/>
    </source>
</evidence>
<organism evidence="11 12">
    <name type="scientific">Trichostrongylus colubriformis</name>
    <name type="common">Black scour worm</name>
    <dbReference type="NCBI Taxonomy" id="6319"/>
    <lineage>
        <taxon>Eukaryota</taxon>
        <taxon>Metazoa</taxon>
        <taxon>Ecdysozoa</taxon>
        <taxon>Nematoda</taxon>
        <taxon>Chromadorea</taxon>
        <taxon>Rhabditida</taxon>
        <taxon>Rhabditina</taxon>
        <taxon>Rhabditomorpha</taxon>
        <taxon>Strongyloidea</taxon>
        <taxon>Trichostrongylidae</taxon>
        <taxon>Trichostrongylus</taxon>
    </lineage>
</organism>
<dbReference type="EMBL" id="WIXE01009738">
    <property type="protein sequence ID" value="KAK5978187.1"/>
    <property type="molecule type" value="Genomic_DNA"/>
</dbReference>
<keyword evidence="6" id="KW-0238">DNA-binding</keyword>
<dbReference type="GO" id="GO:0003700">
    <property type="term" value="F:DNA-binding transcription factor activity"/>
    <property type="evidence" value="ECO:0007669"/>
    <property type="project" value="TreeGrafter"/>
</dbReference>
<evidence type="ECO:0000256" key="7">
    <source>
        <dbReference type="ARBA" id="ARBA00023242"/>
    </source>
</evidence>
<dbReference type="GO" id="GO:0005634">
    <property type="term" value="C:nucleus"/>
    <property type="evidence" value="ECO:0007669"/>
    <property type="project" value="UniProtKB-SubCell"/>
</dbReference>
<dbReference type="GO" id="GO:0006357">
    <property type="term" value="P:regulation of transcription by RNA polymerase II"/>
    <property type="evidence" value="ECO:0007669"/>
    <property type="project" value="TreeGrafter"/>
</dbReference>
<dbReference type="InterPro" id="IPR050589">
    <property type="entry name" value="Ikaros_C2H2-ZF"/>
</dbReference>
<evidence type="ECO:0000256" key="6">
    <source>
        <dbReference type="ARBA" id="ARBA00023125"/>
    </source>
</evidence>
<comment type="caution">
    <text evidence="11">The sequence shown here is derived from an EMBL/GenBank/DDBJ whole genome shotgun (WGS) entry which is preliminary data.</text>
</comment>
<dbReference type="AlphaFoldDB" id="A0AAN8FG92"/>
<keyword evidence="2" id="KW-0479">Metal-binding</keyword>
<evidence type="ECO:0000313" key="11">
    <source>
        <dbReference type="EMBL" id="KAK5978187.1"/>
    </source>
</evidence>
<dbReference type="InterPro" id="IPR013087">
    <property type="entry name" value="Znf_C2H2_type"/>
</dbReference>
<comment type="subcellular location">
    <subcellularLocation>
        <location evidence="1">Nucleus</location>
    </subcellularLocation>
</comment>
<dbReference type="PROSITE" id="PS00028">
    <property type="entry name" value="ZINC_FINGER_C2H2_1"/>
    <property type="match status" value="5"/>
</dbReference>
<dbReference type="Gene3D" id="3.30.160.60">
    <property type="entry name" value="Classic Zinc Finger"/>
    <property type="match status" value="4"/>
</dbReference>
<keyword evidence="7" id="KW-0539">Nucleus</keyword>
<protein>
    <submittedName>
        <fullName evidence="11">Zinc finger C2H2 type</fullName>
    </submittedName>
</protein>
<accession>A0AAN8FG92</accession>
<dbReference type="SUPFAM" id="SSF57667">
    <property type="entry name" value="beta-beta-alpha zinc fingers"/>
    <property type="match status" value="2"/>
</dbReference>
<keyword evidence="12" id="KW-1185">Reference proteome</keyword>
<dbReference type="Pfam" id="PF00096">
    <property type="entry name" value="zf-C2H2"/>
    <property type="match status" value="3"/>
</dbReference>
<feature type="domain" description="C2H2-type" evidence="10">
    <location>
        <begin position="46"/>
        <end position="73"/>
    </location>
</feature>
<dbReference type="Proteomes" id="UP001331761">
    <property type="component" value="Unassembled WGS sequence"/>
</dbReference>
<reference evidence="11 12" key="1">
    <citation type="submission" date="2019-10" db="EMBL/GenBank/DDBJ databases">
        <title>Assembly and Annotation for the nematode Trichostrongylus colubriformis.</title>
        <authorList>
            <person name="Martin J."/>
        </authorList>
    </citation>
    <scope>NUCLEOTIDE SEQUENCE [LARGE SCALE GENOMIC DNA]</scope>
    <source>
        <strain evidence="11">G859</strain>
        <tissue evidence="11">Whole worm</tissue>
    </source>
</reference>
<name>A0AAN8FG92_TRICO</name>
<dbReference type="GO" id="GO:0008270">
    <property type="term" value="F:zinc ion binding"/>
    <property type="evidence" value="ECO:0007669"/>
    <property type="project" value="UniProtKB-KW"/>
</dbReference>
<proteinExistence type="predicted"/>
<evidence type="ECO:0000259" key="10">
    <source>
        <dbReference type="PROSITE" id="PS50157"/>
    </source>
</evidence>
<dbReference type="InterPro" id="IPR036236">
    <property type="entry name" value="Znf_C2H2_sf"/>
</dbReference>
<evidence type="ECO:0000256" key="8">
    <source>
        <dbReference type="PROSITE-ProRule" id="PRU00042"/>
    </source>
</evidence>
<dbReference type="PROSITE" id="PS50157">
    <property type="entry name" value="ZINC_FINGER_C2H2_2"/>
    <property type="match status" value="4"/>
</dbReference>